<evidence type="ECO:0000313" key="1">
    <source>
        <dbReference type="EMBL" id="MBC2592869.1"/>
    </source>
</evidence>
<name>A0A842H9R3_9BACT</name>
<evidence type="ECO:0000313" key="2">
    <source>
        <dbReference type="Proteomes" id="UP000546464"/>
    </source>
</evidence>
<dbReference type="Proteomes" id="UP000546464">
    <property type="component" value="Unassembled WGS sequence"/>
</dbReference>
<proteinExistence type="predicted"/>
<dbReference type="RefSeq" id="WP_185673883.1">
    <property type="nucleotide sequence ID" value="NZ_JACHVB010000012.1"/>
</dbReference>
<dbReference type="EMBL" id="JACHVB010000012">
    <property type="protein sequence ID" value="MBC2592869.1"/>
    <property type="molecule type" value="Genomic_DNA"/>
</dbReference>
<sequence length="256" mass="29246">MSVPEKSPIIPLEAFLKKAMGKEVEAGFSDFLSLWESSKGLQTLIRQFVERTPTDTPGNMSADAIPASLPEGPVEEMPSDWRATSAPAVDRRLTQSHGGLSRKELLILLEKHKSGNRDLGLYLLVRAWKKHMIGPRKPLPTWLRQLTLDYWGQAIAENQADYFLQIANTVKFLEEGEFQANGQWNHDPGQWWQFHLLLYVLDHPKNKYPMREFVRYFETEVGANAMPTTKTLRHFCRSVGIALDSTPGAPRKRQQY</sequence>
<dbReference type="AlphaFoldDB" id="A0A842H9R3"/>
<comment type="caution">
    <text evidence="1">The sequence shown here is derived from an EMBL/GenBank/DDBJ whole genome shotgun (WGS) entry which is preliminary data.</text>
</comment>
<reference evidence="1 2" key="1">
    <citation type="submission" date="2020-07" db="EMBL/GenBank/DDBJ databases">
        <authorList>
            <person name="Feng X."/>
        </authorList>
    </citation>
    <scope>NUCLEOTIDE SEQUENCE [LARGE SCALE GENOMIC DNA]</scope>
    <source>
        <strain evidence="1 2">JCM31066</strain>
    </source>
</reference>
<accession>A0A842H9R3</accession>
<keyword evidence="2" id="KW-1185">Reference proteome</keyword>
<organism evidence="1 2">
    <name type="scientific">Ruficoccus amylovorans</name>
    <dbReference type="NCBI Taxonomy" id="1804625"/>
    <lineage>
        <taxon>Bacteria</taxon>
        <taxon>Pseudomonadati</taxon>
        <taxon>Verrucomicrobiota</taxon>
        <taxon>Opitutia</taxon>
        <taxon>Puniceicoccales</taxon>
        <taxon>Cerasicoccaceae</taxon>
        <taxon>Ruficoccus</taxon>
    </lineage>
</organism>
<gene>
    <name evidence="1" type="ORF">H5P28_01215</name>
</gene>
<protein>
    <submittedName>
        <fullName evidence="1">Uncharacterized protein</fullName>
    </submittedName>
</protein>